<evidence type="ECO:0000256" key="1">
    <source>
        <dbReference type="SAM" id="MobiDB-lite"/>
    </source>
</evidence>
<feature type="compositionally biased region" description="Basic and acidic residues" evidence="1">
    <location>
        <begin position="296"/>
        <end position="306"/>
    </location>
</feature>
<accession>A0A852SX84</accession>
<dbReference type="RefSeq" id="WP_179454855.1">
    <property type="nucleotide sequence ID" value="NZ_BAAAPX010000001.1"/>
</dbReference>
<proteinExistence type="predicted"/>
<dbReference type="Proteomes" id="UP000589620">
    <property type="component" value="Unassembled WGS sequence"/>
</dbReference>
<evidence type="ECO:0008006" key="4">
    <source>
        <dbReference type="Google" id="ProtNLM"/>
    </source>
</evidence>
<evidence type="ECO:0000313" key="3">
    <source>
        <dbReference type="Proteomes" id="UP000589620"/>
    </source>
</evidence>
<dbReference type="AlphaFoldDB" id="A0A852SX84"/>
<feature type="region of interest" description="Disordered" evidence="1">
    <location>
        <begin position="291"/>
        <end position="318"/>
    </location>
</feature>
<keyword evidence="3" id="KW-1185">Reference proteome</keyword>
<feature type="compositionally biased region" description="Basic and acidic residues" evidence="1">
    <location>
        <begin position="1"/>
        <end position="13"/>
    </location>
</feature>
<sequence length="318" mass="36374">MEMSEAEERRIRDYVNSQSPEGDQAGVIQRVGSRRILGRERDLYDVHCVESRWWVITDPTNLYSQDDFPELEQALIFHIGLQVFMAERERTDMEEERLEHVSTSWRRFQQAVDAMNTAGEAEDYQAVGIKCRDSLIALAKTHADAEWIGDLNERPKAADFKGWANIFADRLSEGRMRAYVKALVEKTWDLAVWLQHNSNATPVDADIVIEATGQVLNVMSKLMRQQEVGPPERCPKCESYRLEEDIEQVMEPEPGYYESIVCGSCGWRTDREFTSLRDHFEGTRVLEYLTTPADGPSDRLGHERLPRLGGATGTNEDA</sequence>
<feature type="region of interest" description="Disordered" evidence="1">
    <location>
        <begin position="1"/>
        <end position="27"/>
    </location>
</feature>
<organism evidence="2 3">
    <name type="scientific">Leifsonia soli</name>
    <dbReference type="NCBI Taxonomy" id="582665"/>
    <lineage>
        <taxon>Bacteria</taxon>
        <taxon>Bacillati</taxon>
        <taxon>Actinomycetota</taxon>
        <taxon>Actinomycetes</taxon>
        <taxon>Micrococcales</taxon>
        <taxon>Microbacteriaceae</taxon>
        <taxon>Leifsonia</taxon>
    </lineage>
</organism>
<gene>
    <name evidence="2" type="ORF">BJ963_000834</name>
</gene>
<reference evidence="2 3" key="1">
    <citation type="submission" date="2020-07" db="EMBL/GenBank/DDBJ databases">
        <title>Sequencing the genomes of 1000 actinobacteria strains.</title>
        <authorList>
            <person name="Klenk H.-P."/>
        </authorList>
    </citation>
    <scope>NUCLEOTIDE SEQUENCE [LARGE SCALE GENOMIC DNA]</scope>
    <source>
        <strain evidence="2 3">DSM 23871</strain>
    </source>
</reference>
<comment type="caution">
    <text evidence="2">The sequence shown here is derived from an EMBL/GenBank/DDBJ whole genome shotgun (WGS) entry which is preliminary data.</text>
</comment>
<evidence type="ECO:0000313" key="2">
    <source>
        <dbReference type="EMBL" id="NYD73315.1"/>
    </source>
</evidence>
<protein>
    <recommendedName>
        <fullName evidence="4">Gamma-glutamylcyclotransferase</fullName>
    </recommendedName>
</protein>
<name>A0A852SX84_9MICO</name>
<dbReference type="EMBL" id="JACCBJ010000001">
    <property type="protein sequence ID" value="NYD73315.1"/>
    <property type="molecule type" value="Genomic_DNA"/>
</dbReference>